<gene>
    <name evidence="1" type="ORF">CGC58_05870</name>
</gene>
<dbReference type="RefSeq" id="WP_095895766.1">
    <property type="nucleotide sequence ID" value="NZ_CP022387.1"/>
</dbReference>
<dbReference type="AlphaFoldDB" id="A0A250FWA4"/>
<dbReference type="Proteomes" id="UP000217348">
    <property type="component" value="Chromosome"/>
</dbReference>
<evidence type="ECO:0000313" key="2">
    <source>
        <dbReference type="Proteomes" id="UP000217348"/>
    </source>
</evidence>
<protein>
    <submittedName>
        <fullName evidence="1">Uncharacterized protein</fullName>
    </submittedName>
</protein>
<name>A0A250FWA4_9FLAO</name>
<accession>A0A250FWA4</accession>
<reference evidence="2" key="1">
    <citation type="submission" date="2017-06" db="EMBL/GenBank/DDBJ databases">
        <title>Capnocytophaga spp. assemblies.</title>
        <authorList>
            <person name="Gulvik C.A."/>
        </authorList>
    </citation>
    <scope>NUCLEOTIDE SEQUENCE [LARGE SCALE GENOMIC DNA]</scope>
    <source>
        <strain evidence="2">H2177</strain>
    </source>
</reference>
<dbReference type="KEGG" id="csto:CGC58_05870"/>
<proteinExistence type="predicted"/>
<dbReference type="EMBL" id="CP022387">
    <property type="protein sequence ID" value="ATA89291.1"/>
    <property type="molecule type" value="Genomic_DNA"/>
</dbReference>
<sequence length="208" mass="25045">MKKPPYPYTKSMFRKRRPLRTAVFTAMLQCVHIYEIRDTSYQSFKNPKSYEDIELMTLLINEIYGDNLSQDELFPPEDVIINRIIDYTNALTQIKDAMREELCIEKEYVEYFTEKAKAWDELYESIRQIGGEACSIYEVIWQYELGKFTKEECEEKVQFFVHHNPRQKITGIRLRRMFVQLETLFWETFEHFYDTDINAPFTEDETSS</sequence>
<dbReference type="OrthoDB" id="9892655at2"/>
<evidence type="ECO:0000313" key="1">
    <source>
        <dbReference type="EMBL" id="ATA89291.1"/>
    </source>
</evidence>
<organism evidence="1 2">
    <name type="scientific">Capnocytophaga stomatis</name>
    <dbReference type="NCBI Taxonomy" id="1848904"/>
    <lineage>
        <taxon>Bacteria</taxon>
        <taxon>Pseudomonadati</taxon>
        <taxon>Bacteroidota</taxon>
        <taxon>Flavobacteriia</taxon>
        <taxon>Flavobacteriales</taxon>
        <taxon>Flavobacteriaceae</taxon>
        <taxon>Capnocytophaga</taxon>
    </lineage>
</organism>